<dbReference type="InterPro" id="IPR023780">
    <property type="entry name" value="Chromo_domain"/>
</dbReference>
<feature type="region of interest" description="Disordered" evidence="7">
    <location>
        <begin position="953"/>
        <end position="986"/>
    </location>
</feature>
<dbReference type="SMART" id="SM00298">
    <property type="entry name" value="CHROMO"/>
    <property type="match status" value="2"/>
</dbReference>
<dbReference type="SMART" id="SM00490">
    <property type="entry name" value="HELICc"/>
    <property type="match status" value="1"/>
</dbReference>
<keyword evidence="3" id="KW-0547">Nucleotide-binding</keyword>
<feature type="compositionally biased region" description="Basic and acidic residues" evidence="7">
    <location>
        <begin position="1325"/>
        <end position="1336"/>
    </location>
</feature>
<feature type="compositionally biased region" description="Low complexity" evidence="7">
    <location>
        <begin position="27"/>
        <end position="45"/>
    </location>
</feature>
<feature type="region of interest" description="Disordered" evidence="7">
    <location>
        <begin position="1579"/>
        <end position="1610"/>
    </location>
</feature>
<dbReference type="Gene3D" id="2.40.50.40">
    <property type="match status" value="2"/>
</dbReference>
<evidence type="ECO:0000259" key="9">
    <source>
        <dbReference type="PROSITE" id="PS51192"/>
    </source>
</evidence>
<evidence type="ECO:0000313" key="11">
    <source>
        <dbReference type="EMBL" id="KAK8835567.1"/>
    </source>
</evidence>
<dbReference type="InterPro" id="IPR016197">
    <property type="entry name" value="Chromo-like_dom_sf"/>
</dbReference>
<dbReference type="SMART" id="SM00487">
    <property type="entry name" value="DEXDc"/>
    <property type="match status" value="1"/>
</dbReference>
<dbReference type="EMBL" id="JAPFFF010000079">
    <property type="protein sequence ID" value="KAK8835567.1"/>
    <property type="molecule type" value="Genomic_DNA"/>
</dbReference>
<evidence type="ECO:0000259" key="8">
    <source>
        <dbReference type="PROSITE" id="PS50013"/>
    </source>
</evidence>
<dbReference type="PROSITE" id="PS51192">
    <property type="entry name" value="HELICASE_ATP_BIND_1"/>
    <property type="match status" value="1"/>
</dbReference>
<dbReference type="Gene3D" id="3.40.50.300">
    <property type="entry name" value="P-loop containing nucleotide triphosphate hydrolases"/>
    <property type="match status" value="1"/>
</dbReference>
<dbReference type="Pfam" id="PF00385">
    <property type="entry name" value="Chromo"/>
    <property type="match status" value="1"/>
</dbReference>
<evidence type="ECO:0000313" key="12">
    <source>
        <dbReference type="Proteomes" id="UP001470230"/>
    </source>
</evidence>
<feature type="region of interest" description="Disordered" evidence="7">
    <location>
        <begin position="1"/>
        <end position="198"/>
    </location>
</feature>
<feature type="domain" description="Helicase ATP-binding" evidence="9">
    <location>
        <begin position="397"/>
        <end position="572"/>
    </location>
</feature>
<dbReference type="Gene3D" id="3.30.160.360">
    <property type="match status" value="1"/>
</dbReference>
<comment type="caution">
    <text evidence="11">The sequence shown here is derived from an EMBL/GenBank/DDBJ whole genome shotgun (WGS) entry which is preliminary data.</text>
</comment>
<evidence type="ECO:0000259" key="10">
    <source>
        <dbReference type="PROSITE" id="PS51194"/>
    </source>
</evidence>
<proteinExistence type="predicted"/>
<evidence type="ECO:0000256" key="6">
    <source>
        <dbReference type="ARBA" id="ARBA00023242"/>
    </source>
</evidence>
<dbReference type="PROSITE" id="PS51194">
    <property type="entry name" value="HELICASE_CTER"/>
    <property type="match status" value="1"/>
</dbReference>
<feature type="domain" description="Chromo" evidence="8">
    <location>
        <begin position="268"/>
        <end position="340"/>
    </location>
</feature>
<protein>
    <submittedName>
        <fullName evidence="11">Choline dehydrogenase 6</fullName>
    </submittedName>
</protein>
<dbReference type="Proteomes" id="UP001470230">
    <property type="component" value="Unassembled WGS sequence"/>
</dbReference>
<dbReference type="SUPFAM" id="SSF54160">
    <property type="entry name" value="Chromo domain-like"/>
    <property type="match status" value="2"/>
</dbReference>
<feature type="compositionally biased region" description="Acidic residues" evidence="7">
    <location>
        <begin position="131"/>
        <end position="141"/>
    </location>
</feature>
<dbReference type="PROSITE" id="PS50013">
    <property type="entry name" value="CHROMO_2"/>
    <property type="match status" value="1"/>
</dbReference>
<feature type="compositionally biased region" description="Low complexity" evidence="7">
    <location>
        <begin position="183"/>
        <end position="198"/>
    </location>
</feature>
<comment type="subcellular location">
    <subcellularLocation>
        <location evidence="1">Nucleus</location>
    </subcellularLocation>
</comment>
<dbReference type="InterPro" id="IPR000330">
    <property type="entry name" value="SNF2_N"/>
</dbReference>
<sequence length="2049" mass="235406">MSSLGPSSIPRTRHQKAPLYHNKEDQSSGSDSDSGSNSSGYSSTSADEEKTKNKKDNRRKNADNTKEKHNQKQSSSIDSSDDSSERESPHEVMATRSSTRSGKNKNSKHIERNNSNNEKSKKRNWSSNDNSDSENDSDYESSYDYSNTNISEEDSEEDTGPHIQQILGVQDESSDQDNKEQNGSEINEETNNNNTNSNEENVKYYVKWSNLSYIHCSWLTSSQINLIPGGSAALRKFKRKTSDDELSRSSSIPSLLTASQDDLNSNWFHVERIIGHKTEQEEKTDPDSTTKEIFTINKYLVKWKSLPYDQSTWEKEEDITEKNFIEDYQRRRLHWNSTIYDKKSKEERKEKTKNFENEETDKNISTSTSFVKITEPFSDKSGNVLRPYQLEGLNWLRFCWQNGNNSILADEMGLGKTVQIVSVLNDIAINHNITGPFIVLAPLTTLPQWKTEFERWSNLNAIIYQGSPATREIIEEYEFPAHNEQGEVIKNAVSFDVLITNYESFASNFDKLNEIEWRYLVLDEGHRLKNHEGKCYRLLLKLTFEHCTLLTGTPIQNNVEELWSLLHLLHPHRFNDLPQFLEQFGNIDNIETLRKLQNLIRPYLLRRKKNDVETSIAAKEETIIEVELTRIQKTYYRALLLDNQSTLLQQITGGSLPSLLNLMMQLRKVCNHPFLIKGAKENIENQIASKMPQDSTQDDIELEALIDSSGKMILIDKLLPKLKNDGHKVLIFSQMVKVLDIIEDYLIKKDYNFERIDGSVPEIEREAAIERFGLQEDIFIFLLCTKAGGVGINLTAADTVIIFDSDWNPQNDVQAQSRCHRIGQKKEVKVYRLVTRGTYELQMLDRASKKLGLDHALLDGGEMNHSQPMAAKEIEKLLRQGAYNITQDDDTEIDNFCSADIDQILERHSMKLSSTDNGKSVFNKAKFDPENDSLDMNAADFWLQVLPSVSSSLNNDDNLQKRRCRKDQKPPITDDNSVPEKVPRVKKTSPVSIRGTIKKLLVNGLTGSPYQKALLHQAVCFLNKDLSQEDMELICQMLNIDDIDSPSEDIKKALDSFSSNLNDVRERKSSIVRRCILFYKLGILMKKLQTEISLWPPSDFGDPMLDYSILLAIYKNGIGDGIFLVSSLQSLGIIKRNDFDKLKKLRENPPPPPEEEEDKSDNENDDNFIKKDRALLNNFKSFQLDQLSQSIANGSVIDDIEQMSLKALEKKIVNLVDILSNQLKNVQIEDDSQIILNPIDWKNAHSNLYNRNELNNEEYQLLFYTISLLGLPRRDVNYLKSNDKYKIISKLKEGEIKANIIKTSPAVTNPVYFNNNNKNNEDEEKPTIEENDKKEEENENEVTTNDEFKDLNLQNYKNNICINCAEVDWDKVLFYSKIKCVSAQAIAKAGDEIAQFADEDEINSTEGNNNNNNNDNDEKSSKIASILEKLGPYGTRPWQRKLRNSIRDIEKVRSFALTFVKEVDMQFLKRVKQFDAIDWWETKHDIALIKAIYEYGQLMVTTWVVDPKGPFREHIDADLIEDFEKAAEIEQQRGRPCKPKEFGDMAFIFKDKLRMNRALLVVRFIESHRERYLDRQLVSSYSSSNKNSKQQQQQQQSQSQQQQQPQLQLQQQLNKIEEINKNNYDPPPLPPVNVTPSLILLNYGKFHNKDAPYPNGYTVRRKYFTTQVKDDCNEHNFLNIDQVWYEASVIKEGSNFVFEVKSLSPPQVVYTGNNPDAAWQQVNNQIEIAFHQSLMKLEMNMQLQMQISIPIRMPMPMQMPMQVPVTIPLNERMAYFKGILRRQLLGGNQLFGFNEPFIIDCFNKMKNKSFREIPVPQIIQIPPSAGMIKPHQIQMPIINSNQNQMIPNVLNHKQLPTVQIQTSSDKAPFRQQYPIPISQNLDKNQQNQNSMVYGPQKVSIPIPVTVPPPPVLIKYPMVSQQKVPNETSLSVGNEGETNFFNKPIQILQNVKTENAPQAPLTRRVTTKRIQIDSNKPQQIVKATNQKVGEKPVMKLDMLLNDNNDNDKKNENTVPHVVNIHKIPVNTPQTVIRHGVKKIKINSDTNQNQK</sequence>
<dbReference type="InterPro" id="IPR014001">
    <property type="entry name" value="Helicase_ATP-bd"/>
</dbReference>
<evidence type="ECO:0000256" key="4">
    <source>
        <dbReference type="ARBA" id="ARBA00022801"/>
    </source>
</evidence>
<dbReference type="InterPro" id="IPR001650">
    <property type="entry name" value="Helicase_C-like"/>
</dbReference>
<feature type="compositionally biased region" description="Polar residues" evidence="7">
    <location>
        <begin position="1"/>
        <end position="10"/>
    </location>
</feature>
<keyword evidence="6" id="KW-0539">Nucleus</keyword>
<dbReference type="Gene3D" id="3.40.50.10810">
    <property type="entry name" value="Tandem AAA-ATPase domain"/>
    <property type="match status" value="1"/>
</dbReference>
<dbReference type="PANTHER" id="PTHR45623">
    <property type="entry name" value="CHROMODOMAIN-HELICASE-DNA-BINDING PROTEIN 3-RELATED-RELATED"/>
    <property type="match status" value="1"/>
</dbReference>
<evidence type="ECO:0000256" key="3">
    <source>
        <dbReference type="ARBA" id="ARBA00022741"/>
    </source>
</evidence>
<keyword evidence="12" id="KW-1185">Reference proteome</keyword>
<dbReference type="Pfam" id="PF00271">
    <property type="entry name" value="Helicase_C"/>
    <property type="match status" value="1"/>
</dbReference>
<dbReference type="SUPFAM" id="SSF52540">
    <property type="entry name" value="P-loop containing nucleoside triphosphate hydrolases"/>
    <property type="match status" value="2"/>
</dbReference>
<organism evidence="11 12">
    <name type="scientific">Tritrichomonas musculus</name>
    <dbReference type="NCBI Taxonomy" id="1915356"/>
    <lineage>
        <taxon>Eukaryota</taxon>
        <taxon>Metamonada</taxon>
        <taxon>Parabasalia</taxon>
        <taxon>Tritrichomonadida</taxon>
        <taxon>Tritrichomonadidae</taxon>
        <taxon>Tritrichomonas</taxon>
    </lineage>
</organism>
<dbReference type="PANTHER" id="PTHR45623:SF11">
    <property type="entry name" value="KISMET, ISOFORM C"/>
    <property type="match status" value="1"/>
</dbReference>
<name>A0ABR2GNS4_9EUKA</name>
<evidence type="ECO:0000256" key="2">
    <source>
        <dbReference type="ARBA" id="ARBA00022737"/>
    </source>
</evidence>
<dbReference type="InterPro" id="IPR000953">
    <property type="entry name" value="Chromo/chromo_shadow_dom"/>
</dbReference>
<feature type="compositionally biased region" description="Basic and acidic residues" evidence="7">
    <location>
        <begin position="59"/>
        <end position="70"/>
    </location>
</feature>
<evidence type="ECO:0000256" key="7">
    <source>
        <dbReference type="SAM" id="MobiDB-lite"/>
    </source>
</evidence>
<feature type="compositionally biased region" description="Acidic residues" evidence="7">
    <location>
        <begin position="1153"/>
        <end position="1166"/>
    </location>
</feature>
<dbReference type="InterPro" id="IPR027417">
    <property type="entry name" value="P-loop_NTPase"/>
</dbReference>
<dbReference type="InterPro" id="IPR038718">
    <property type="entry name" value="SNF2-like_sf"/>
</dbReference>
<keyword evidence="5" id="KW-0067">ATP-binding</keyword>
<dbReference type="InterPro" id="IPR049730">
    <property type="entry name" value="SNF2/RAD54-like_C"/>
</dbReference>
<gene>
    <name evidence="11" type="ORF">M9Y10_042453</name>
</gene>
<keyword evidence="4" id="KW-0378">Hydrolase</keyword>
<feature type="domain" description="Helicase C-terminal" evidence="10">
    <location>
        <begin position="714"/>
        <end position="866"/>
    </location>
</feature>
<dbReference type="Pfam" id="PF00176">
    <property type="entry name" value="SNF2-rel_dom"/>
    <property type="match status" value="1"/>
</dbReference>
<feature type="region of interest" description="Disordered" evidence="7">
    <location>
        <begin position="1143"/>
        <end position="1166"/>
    </location>
</feature>
<evidence type="ECO:0000256" key="1">
    <source>
        <dbReference type="ARBA" id="ARBA00004123"/>
    </source>
</evidence>
<dbReference type="CDD" id="cd18793">
    <property type="entry name" value="SF2_C_SNF"/>
    <property type="match status" value="1"/>
</dbReference>
<evidence type="ECO:0000256" key="5">
    <source>
        <dbReference type="ARBA" id="ARBA00022840"/>
    </source>
</evidence>
<feature type="region of interest" description="Disordered" evidence="7">
    <location>
        <begin position="1313"/>
        <end position="1344"/>
    </location>
</feature>
<keyword evidence="2" id="KW-0677">Repeat</keyword>
<dbReference type="CDD" id="cd18659">
    <property type="entry name" value="CD2_tandem"/>
    <property type="match status" value="1"/>
</dbReference>
<reference evidence="11 12" key="1">
    <citation type="submission" date="2024-04" db="EMBL/GenBank/DDBJ databases">
        <title>Tritrichomonas musculus Genome.</title>
        <authorList>
            <person name="Alves-Ferreira E."/>
            <person name="Grigg M."/>
            <person name="Lorenzi H."/>
            <person name="Galac M."/>
        </authorList>
    </citation>
    <scope>NUCLEOTIDE SEQUENCE [LARGE SCALE GENOMIC DNA]</scope>
    <source>
        <strain evidence="11 12">EAF2021</strain>
    </source>
</reference>
<accession>A0ABR2GNS4</accession>